<name>A0A484QUW0_9ZZZZ</name>
<protein>
    <submittedName>
        <fullName evidence="1">Uncharacterized protein</fullName>
    </submittedName>
</protein>
<reference evidence="1" key="1">
    <citation type="submission" date="2019-03" db="EMBL/GenBank/DDBJ databases">
        <authorList>
            <person name="Danneels B."/>
        </authorList>
    </citation>
    <scope>NUCLEOTIDE SEQUENCE</scope>
</reference>
<evidence type="ECO:0000313" key="1">
    <source>
        <dbReference type="EMBL" id="VFR40891.1"/>
    </source>
</evidence>
<dbReference type="AlphaFoldDB" id="A0A484QUW0"/>
<proteinExistence type="predicted"/>
<organism evidence="1">
    <name type="scientific">plant metagenome</name>
    <dbReference type="NCBI Taxonomy" id="1297885"/>
    <lineage>
        <taxon>unclassified sequences</taxon>
        <taxon>metagenomes</taxon>
        <taxon>organismal metagenomes</taxon>
    </lineage>
</organism>
<evidence type="ECO:0000313" key="2">
    <source>
        <dbReference type="EMBL" id="VFR48517.1"/>
    </source>
</evidence>
<dbReference type="EMBL" id="CAADIE010000012">
    <property type="protein sequence ID" value="VFR40891.1"/>
    <property type="molecule type" value="Genomic_DNA"/>
</dbReference>
<gene>
    <name evidence="1" type="ORF">BER1_2944</name>
    <name evidence="2" type="ORF">BER2_2902</name>
</gene>
<sequence length="49" mass="5066">MCCHVVCASWKMLGKNGAGSPGGRRLVPGPAAAVTARKCPPPSRARRCC</sequence>
<accession>A0A484QUW0</accession>
<dbReference type="EMBL" id="CAADIH010000031">
    <property type="protein sequence ID" value="VFR48517.1"/>
    <property type="molecule type" value="Genomic_DNA"/>
</dbReference>